<dbReference type="STRING" id="104452.A0A0L7KSN4"/>
<name>A0A0L7KSN4_OPEBR</name>
<dbReference type="GO" id="GO:0005634">
    <property type="term" value="C:nucleus"/>
    <property type="evidence" value="ECO:0007669"/>
    <property type="project" value="TreeGrafter"/>
</dbReference>
<feature type="non-terminal residue" evidence="2">
    <location>
        <position position="145"/>
    </location>
</feature>
<dbReference type="InterPro" id="IPR026750">
    <property type="entry name" value="NTAN1"/>
</dbReference>
<proteinExistence type="predicted"/>
<feature type="signal peptide" evidence="1">
    <location>
        <begin position="1"/>
        <end position="19"/>
    </location>
</feature>
<evidence type="ECO:0000313" key="2">
    <source>
        <dbReference type="EMBL" id="KOB66115.1"/>
    </source>
</evidence>
<sequence length="145" mass="15145">MSCLFRSVSMVVVLNGVLADECPTSVRSLLAAHPGYRDAAAQLLAAAARVIGPQGLLYVAQRELAAVVPHDKNVTIIGSDDATSWSGAVALAHLDGSGTAEAAAAMVARVQQLAVGYPEGRLELQLVGGFTDPHRYSDELFANIM</sequence>
<dbReference type="PANTHER" id="PTHR12498">
    <property type="entry name" value="N-TERMINAL ASPARAGINE AMIDOHYDROLASE"/>
    <property type="match status" value="1"/>
</dbReference>
<keyword evidence="1" id="KW-0732">Signal</keyword>
<dbReference type="Proteomes" id="UP000037510">
    <property type="component" value="Unassembled WGS sequence"/>
</dbReference>
<protein>
    <submittedName>
        <fullName evidence="2">Putative asparagine amidohydrolase</fullName>
    </submittedName>
</protein>
<gene>
    <name evidence="2" type="ORF">OBRU01_21750</name>
</gene>
<dbReference type="AlphaFoldDB" id="A0A0L7KSN4"/>
<feature type="chain" id="PRO_5005572760" evidence="1">
    <location>
        <begin position="20"/>
        <end position="145"/>
    </location>
</feature>
<keyword evidence="2" id="KW-0378">Hydrolase</keyword>
<dbReference type="PANTHER" id="PTHR12498:SF0">
    <property type="entry name" value="PROTEIN N-TERMINAL ASPARAGINE AMIDOHYDROLASE"/>
    <property type="match status" value="1"/>
</dbReference>
<reference evidence="2 3" key="1">
    <citation type="journal article" date="2015" name="Genome Biol. Evol.">
        <title>The genome of winter moth (Operophtera brumata) provides a genomic perspective on sexual dimorphism and phenology.</title>
        <authorList>
            <person name="Derks M.F."/>
            <person name="Smit S."/>
            <person name="Salis L."/>
            <person name="Schijlen E."/>
            <person name="Bossers A."/>
            <person name="Mateman C."/>
            <person name="Pijl A.S."/>
            <person name="de Ridder D."/>
            <person name="Groenen M.A."/>
            <person name="Visser M.E."/>
            <person name="Megens H.J."/>
        </authorList>
    </citation>
    <scope>NUCLEOTIDE SEQUENCE [LARGE SCALE GENOMIC DNA]</scope>
    <source>
        <strain evidence="2">WM2013NL</strain>
        <tissue evidence="2">Head and thorax</tissue>
    </source>
</reference>
<dbReference type="GO" id="GO:0008418">
    <property type="term" value="F:protein-N-terminal asparagine amidohydrolase activity"/>
    <property type="evidence" value="ECO:0007669"/>
    <property type="project" value="InterPro"/>
</dbReference>
<dbReference type="EMBL" id="JTDY01006317">
    <property type="protein sequence ID" value="KOB66115.1"/>
    <property type="molecule type" value="Genomic_DNA"/>
</dbReference>
<dbReference type="Pfam" id="PF14736">
    <property type="entry name" value="N_Asn_amidohyd"/>
    <property type="match status" value="1"/>
</dbReference>
<accession>A0A0L7KSN4</accession>
<comment type="caution">
    <text evidence="2">The sequence shown here is derived from an EMBL/GenBank/DDBJ whole genome shotgun (WGS) entry which is preliminary data.</text>
</comment>
<dbReference type="GO" id="GO:0006511">
    <property type="term" value="P:ubiquitin-dependent protein catabolic process"/>
    <property type="evidence" value="ECO:0007669"/>
    <property type="project" value="TreeGrafter"/>
</dbReference>
<evidence type="ECO:0000313" key="3">
    <source>
        <dbReference type="Proteomes" id="UP000037510"/>
    </source>
</evidence>
<evidence type="ECO:0000256" key="1">
    <source>
        <dbReference type="SAM" id="SignalP"/>
    </source>
</evidence>
<organism evidence="2 3">
    <name type="scientific">Operophtera brumata</name>
    <name type="common">Winter moth</name>
    <name type="synonym">Phalaena brumata</name>
    <dbReference type="NCBI Taxonomy" id="104452"/>
    <lineage>
        <taxon>Eukaryota</taxon>
        <taxon>Metazoa</taxon>
        <taxon>Ecdysozoa</taxon>
        <taxon>Arthropoda</taxon>
        <taxon>Hexapoda</taxon>
        <taxon>Insecta</taxon>
        <taxon>Pterygota</taxon>
        <taxon>Neoptera</taxon>
        <taxon>Endopterygota</taxon>
        <taxon>Lepidoptera</taxon>
        <taxon>Glossata</taxon>
        <taxon>Ditrysia</taxon>
        <taxon>Geometroidea</taxon>
        <taxon>Geometridae</taxon>
        <taxon>Larentiinae</taxon>
        <taxon>Operophtera</taxon>
    </lineage>
</organism>
<keyword evidence="3" id="KW-1185">Reference proteome</keyword>